<evidence type="ECO:0000256" key="2">
    <source>
        <dbReference type="ARBA" id="ARBA00022553"/>
    </source>
</evidence>
<dbReference type="PANTHER" id="PTHR43775">
    <property type="entry name" value="FATTY ACID SYNTHASE"/>
    <property type="match status" value="1"/>
</dbReference>
<dbReference type="Proteomes" id="UP000031599">
    <property type="component" value="Unassembled WGS sequence"/>
</dbReference>
<keyword evidence="2" id="KW-0597">Phosphoprotein</keyword>
<protein>
    <submittedName>
        <fullName evidence="4">Malonyl CoA-acyl carrier protein transacylase</fullName>
    </submittedName>
</protein>
<dbReference type="Pfam" id="PF00975">
    <property type="entry name" value="Thioesterase"/>
    <property type="match status" value="1"/>
</dbReference>
<sequence length="764" mass="80972">MRSPPKRQREAAMDRTPDALFEIVWTPIQPSSAARPRCDRALILAGDEALAKALAWAGERAGIGVSVMNWEAADLDDEAVLDAKLRTQAFDEVWLVVGQPVFSGRALAPEQLDDLLRRGPGTLAACARCLVGLASETRSTPRLRVVSSGACAAGQPELDLAGALQAPAWGLARAISAEHPELDLGLIDLDPRLDPDRAAASFVGAARVFDDDRELALRGSQRLAPRLVPTPARAGRIAFDPEAAYLVVGGLGRLGREISRGLVERGARRLVMVGVRVLAGQDRELDFITELELAGATVELARVDVRDRAALAALRREREAAGRPPIRGVVHAAMGDDAGRLVTLEPRNIGDAMAIEVAGSWNLHAVFGQLDPFMSCTSVASLVPGLAQGRGCQAAGHAFAHAFASALRGRGSEAVAIAFGPWHDSPQLHPLPRRCIHAGFGVVDRTLAAQAIDTAITAAHAQLVCAPIDRGRLGGGAARSASQAPLAGVVLGLLDDSPPPLPGPLISFATGHGRPLFLLHPANGEPGCYAALVDRLATVRPLIGLRSPALSAPHDCPAQLTQIAADARHVLRSVQPEGPLDLLGWGFGGALAFEMTRQELHHRREVGLLAMIHTHAPTPKPAQDQLELLAAFLADLGQLDPGDRRNEVARAELAHAPPQARLDLLFNLARATKLVPPTLEPERFAARVELFVAHARALAAWRPGTLDASVHYFGPNTPAATLDHAQGWLPRVSELVAHRVPGGYYAVTHDRGAAAIAEVMLGLL</sequence>
<comment type="caution">
    <text evidence="4">The sequence shown here is derived from an EMBL/GenBank/DDBJ whole genome shotgun (WGS) entry which is preliminary data.</text>
</comment>
<keyword evidence="1" id="KW-0596">Phosphopantetheine</keyword>
<dbReference type="InterPro" id="IPR050091">
    <property type="entry name" value="PKS_NRPS_Biosynth_Enz"/>
</dbReference>
<dbReference type="SUPFAM" id="SSF51735">
    <property type="entry name" value="NAD(P)-binding Rossmann-fold domains"/>
    <property type="match status" value="2"/>
</dbReference>
<dbReference type="AlphaFoldDB" id="A0A0C1Z9G9"/>
<dbReference type="InterPro" id="IPR013968">
    <property type="entry name" value="PKS_KR"/>
</dbReference>
<dbReference type="PANTHER" id="PTHR43775:SF37">
    <property type="entry name" value="SI:DKEY-61P9.11"/>
    <property type="match status" value="1"/>
</dbReference>
<name>A0A0C1Z9G9_9BACT</name>
<dbReference type="SMART" id="SM00822">
    <property type="entry name" value="PKS_KR"/>
    <property type="match status" value="1"/>
</dbReference>
<dbReference type="InterPro" id="IPR029058">
    <property type="entry name" value="AB_hydrolase_fold"/>
</dbReference>
<dbReference type="Pfam" id="PF08659">
    <property type="entry name" value="KR"/>
    <property type="match status" value="1"/>
</dbReference>
<dbReference type="EMBL" id="JMCC02000077">
    <property type="protein sequence ID" value="KIG14199.1"/>
    <property type="molecule type" value="Genomic_DNA"/>
</dbReference>
<evidence type="ECO:0000259" key="3">
    <source>
        <dbReference type="SMART" id="SM00822"/>
    </source>
</evidence>
<proteinExistence type="predicted"/>
<dbReference type="GO" id="GO:0044550">
    <property type="term" value="P:secondary metabolite biosynthetic process"/>
    <property type="evidence" value="ECO:0007669"/>
    <property type="project" value="TreeGrafter"/>
</dbReference>
<evidence type="ECO:0000256" key="1">
    <source>
        <dbReference type="ARBA" id="ARBA00022450"/>
    </source>
</evidence>
<dbReference type="Gene3D" id="3.40.50.720">
    <property type="entry name" value="NAD(P)-binding Rossmann-like Domain"/>
    <property type="match status" value="1"/>
</dbReference>
<gene>
    <name evidence="4" type="ORF">DB30_07057</name>
</gene>
<organism evidence="4 5">
    <name type="scientific">Enhygromyxa salina</name>
    <dbReference type="NCBI Taxonomy" id="215803"/>
    <lineage>
        <taxon>Bacteria</taxon>
        <taxon>Pseudomonadati</taxon>
        <taxon>Myxococcota</taxon>
        <taxon>Polyangia</taxon>
        <taxon>Nannocystales</taxon>
        <taxon>Nannocystaceae</taxon>
        <taxon>Enhygromyxa</taxon>
    </lineage>
</organism>
<dbReference type="GO" id="GO:0004312">
    <property type="term" value="F:fatty acid synthase activity"/>
    <property type="evidence" value="ECO:0007669"/>
    <property type="project" value="TreeGrafter"/>
</dbReference>
<dbReference type="GO" id="GO:0006633">
    <property type="term" value="P:fatty acid biosynthetic process"/>
    <property type="evidence" value="ECO:0007669"/>
    <property type="project" value="TreeGrafter"/>
</dbReference>
<reference evidence="4 5" key="1">
    <citation type="submission" date="2014-12" db="EMBL/GenBank/DDBJ databases">
        <title>Genome assembly of Enhygromyxa salina DSM 15201.</title>
        <authorList>
            <person name="Sharma G."/>
            <person name="Subramanian S."/>
        </authorList>
    </citation>
    <scope>NUCLEOTIDE SEQUENCE [LARGE SCALE GENOMIC DNA]</scope>
    <source>
        <strain evidence="4 5">DSM 15201</strain>
    </source>
</reference>
<evidence type="ECO:0000313" key="4">
    <source>
        <dbReference type="EMBL" id="KIG14199.1"/>
    </source>
</evidence>
<dbReference type="Gene3D" id="3.40.50.1820">
    <property type="entry name" value="alpha/beta hydrolase"/>
    <property type="match status" value="1"/>
</dbReference>
<dbReference type="InterPro" id="IPR001031">
    <property type="entry name" value="Thioesterase"/>
</dbReference>
<dbReference type="InterPro" id="IPR036291">
    <property type="entry name" value="NAD(P)-bd_dom_sf"/>
</dbReference>
<feature type="domain" description="Ketoreductase" evidence="3">
    <location>
        <begin position="243"/>
        <end position="425"/>
    </location>
</feature>
<dbReference type="SUPFAM" id="SSF53474">
    <property type="entry name" value="alpha/beta-Hydrolases"/>
    <property type="match status" value="1"/>
</dbReference>
<dbReference type="InterPro" id="IPR057326">
    <property type="entry name" value="KR_dom"/>
</dbReference>
<evidence type="ECO:0000313" key="5">
    <source>
        <dbReference type="Proteomes" id="UP000031599"/>
    </source>
</evidence>
<accession>A0A0C1Z9G9</accession>